<feature type="compositionally biased region" description="Basic and acidic residues" evidence="1">
    <location>
        <begin position="259"/>
        <end position="278"/>
    </location>
</feature>
<protein>
    <recommendedName>
        <fullName evidence="5">SHSP domain-containing protein</fullName>
    </recommendedName>
</protein>
<evidence type="ECO:0000313" key="4">
    <source>
        <dbReference type="Proteomes" id="UP001457282"/>
    </source>
</evidence>
<accession>A0AAW1Y506</accession>
<keyword evidence="2" id="KW-1133">Transmembrane helix</keyword>
<keyword evidence="2" id="KW-0812">Transmembrane</keyword>
<organism evidence="3 4">
    <name type="scientific">Rubus argutus</name>
    <name type="common">Southern blackberry</name>
    <dbReference type="NCBI Taxonomy" id="59490"/>
    <lineage>
        <taxon>Eukaryota</taxon>
        <taxon>Viridiplantae</taxon>
        <taxon>Streptophyta</taxon>
        <taxon>Embryophyta</taxon>
        <taxon>Tracheophyta</taxon>
        <taxon>Spermatophyta</taxon>
        <taxon>Magnoliopsida</taxon>
        <taxon>eudicotyledons</taxon>
        <taxon>Gunneridae</taxon>
        <taxon>Pentapetalae</taxon>
        <taxon>rosids</taxon>
        <taxon>fabids</taxon>
        <taxon>Rosales</taxon>
        <taxon>Rosaceae</taxon>
        <taxon>Rosoideae</taxon>
        <taxon>Rosoideae incertae sedis</taxon>
        <taxon>Rubus</taxon>
    </lineage>
</organism>
<feature type="compositionally biased region" description="Basic and acidic residues" evidence="1">
    <location>
        <begin position="198"/>
        <end position="214"/>
    </location>
</feature>
<dbReference type="AlphaFoldDB" id="A0AAW1Y506"/>
<dbReference type="EMBL" id="JBEDUW010000002">
    <property type="protein sequence ID" value="KAK9943893.1"/>
    <property type="molecule type" value="Genomic_DNA"/>
</dbReference>
<keyword evidence="2" id="KW-0472">Membrane</keyword>
<reference evidence="3 4" key="1">
    <citation type="journal article" date="2023" name="G3 (Bethesda)">
        <title>A chromosome-length genome assembly and annotation of blackberry (Rubus argutus, cv. 'Hillquist').</title>
        <authorList>
            <person name="Bruna T."/>
            <person name="Aryal R."/>
            <person name="Dudchenko O."/>
            <person name="Sargent D.J."/>
            <person name="Mead D."/>
            <person name="Buti M."/>
            <person name="Cavallini A."/>
            <person name="Hytonen T."/>
            <person name="Andres J."/>
            <person name="Pham M."/>
            <person name="Weisz D."/>
            <person name="Mascagni F."/>
            <person name="Usai G."/>
            <person name="Natali L."/>
            <person name="Bassil N."/>
            <person name="Fernandez G.E."/>
            <person name="Lomsadze A."/>
            <person name="Armour M."/>
            <person name="Olukolu B."/>
            <person name="Poorten T."/>
            <person name="Britton C."/>
            <person name="Davik J."/>
            <person name="Ashrafi H."/>
            <person name="Aiden E.L."/>
            <person name="Borodovsky M."/>
            <person name="Worthington M."/>
        </authorList>
    </citation>
    <scope>NUCLEOTIDE SEQUENCE [LARGE SCALE GENOMIC DNA]</scope>
    <source>
        <strain evidence="3">PI 553951</strain>
    </source>
</reference>
<dbReference type="InterPro" id="IPR008978">
    <property type="entry name" value="HSP20-like_chaperone"/>
</dbReference>
<sequence length="313" mass="34824">MDEGLGLKNTHLASSSDDSGHIYESQETERAFILIAHLKGYRKEHVDIDISEDGTRLSIGLVKPVQENVKSGRSMKKKKVFRIPDGVVLHRIKAKFNELESTVRIEMPKLEKGVVGVRVEEMKEEAADKKDGEQVKEEGAGRGTPQIAQATSDEIPEKDGEEVKEEGADIGTLQITQVASDEVPENDGEKMKVVENFHAKKGKEADKEENRNEIQELQAENPSDIQESEESKIVTITEPRIEKQKRPEKKDVDECESSEMGKGKDMGGKSTPEKKPAATEKSNPLRTPLIIVGSALLVSIVLLAINRIRKRKR</sequence>
<feature type="compositionally biased region" description="Basic and acidic residues" evidence="1">
    <location>
        <begin position="239"/>
        <end position="252"/>
    </location>
</feature>
<comment type="caution">
    <text evidence="3">The sequence shown here is derived from an EMBL/GenBank/DDBJ whole genome shotgun (WGS) entry which is preliminary data.</text>
</comment>
<name>A0AAW1Y506_RUBAR</name>
<dbReference type="Gene3D" id="2.60.40.790">
    <property type="match status" value="1"/>
</dbReference>
<evidence type="ECO:0000313" key="3">
    <source>
        <dbReference type="EMBL" id="KAK9943893.1"/>
    </source>
</evidence>
<dbReference type="SUPFAM" id="SSF49764">
    <property type="entry name" value="HSP20-like chaperones"/>
    <property type="match status" value="1"/>
</dbReference>
<evidence type="ECO:0000256" key="2">
    <source>
        <dbReference type="SAM" id="Phobius"/>
    </source>
</evidence>
<keyword evidence="4" id="KW-1185">Reference proteome</keyword>
<feature type="region of interest" description="Disordered" evidence="1">
    <location>
        <begin position="125"/>
        <end position="168"/>
    </location>
</feature>
<dbReference type="CDD" id="cd00298">
    <property type="entry name" value="ACD_sHsps_p23-like"/>
    <property type="match status" value="1"/>
</dbReference>
<gene>
    <name evidence="3" type="ORF">M0R45_009483</name>
</gene>
<evidence type="ECO:0000256" key="1">
    <source>
        <dbReference type="SAM" id="MobiDB-lite"/>
    </source>
</evidence>
<dbReference type="Proteomes" id="UP001457282">
    <property type="component" value="Unassembled WGS sequence"/>
</dbReference>
<feature type="compositionally biased region" description="Basic and acidic residues" evidence="1">
    <location>
        <begin position="125"/>
        <end position="140"/>
    </location>
</feature>
<feature type="transmembrane region" description="Helical" evidence="2">
    <location>
        <begin position="285"/>
        <end position="305"/>
    </location>
</feature>
<proteinExistence type="predicted"/>
<feature type="region of interest" description="Disordered" evidence="1">
    <location>
        <begin position="198"/>
        <end position="285"/>
    </location>
</feature>
<feature type="region of interest" description="Disordered" evidence="1">
    <location>
        <begin position="1"/>
        <end position="21"/>
    </location>
</feature>
<feature type="compositionally biased region" description="Acidic residues" evidence="1">
    <location>
        <begin position="154"/>
        <end position="164"/>
    </location>
</feature>
<evidence type="ECO:0008006" key="5">
    <source>
        <dbReference type="Google" id="ProtNLM"/>
    </source>
</evidence>